<evidence type="ECO:0008006" key="4">
    <source>
        <dbReference type="Google" id="ProtNLM"/>
    </source>
</evidence>
<accession>A0ABQ4NFV8</accession>
<gene>
    <name evidence="2" type="ORF">PACILC2_53820</name>
</gene>
<evidence type="ECO:0000313" key="2">
    <source>
        <dbReference type="EMBL" id="GIQ66814.1"/>
    </source>
</evidence>
<dbReference type="PROSITE" id="PS50005">
    <property type="entry name" value="TPR"/>
    <property type="match status" value="1"/>
</dbReference>
<evidence type="ECO:0000256" key="1">
    <source>
        <dbReference type="PROSITE-ProRule" id="PRU00339"/>
    </source>
</evidence>
<sequence>MIPLILNEQVKHVALHMNGKYKCKEDVLLLKRLLTTLLVLALITGCTDSKLYKESISSGDQYIKEGKYKEAIDSYKTALSEKENSKETQRKLELAQKSMTYTCF</sequence>
<dbReference type="Proteomes" id="UP000680304">
    <property type="component" value="Unassembled WGS sequence"/>
</dbReference>
<dbReference type="InterPro" id="IPR011990">
    <property type="entry name" value="TPR-like_helical_dom_sf"/>
</dbReference>
<evidence type="ECO:0000313" key="3">
    <source>
        <dbReference type="Proteomes" id="UP000680304"/>
    </source>
</evidence>
<comment type="caution">
    <text evidence="2">The sequence shown here is derived from an EMBL/GenBank/DDBJ whole genome shotgun (WGS) entry which is preliminary data.</text>
</comment>
<name>A0ABQ4NFV8_9BACL</name>
<dbReference type="EMBL" id="BOVJ01000213">
    <property type="protein sequence ID" value="GIQ66814.1"/>
    <property type="molecule type" value="Genomic_DNA"/>
</dbReference>
<keyword evidence="3" id="KW-1185">Reference proteome</keyword>
<feature type="repeat" description="TPR" evidence="1">
    <location>
        <begin position="52"/>
        <end position="85"/>
    </location>
</feature>
<protein>
    <recommendedName>
        <fullName evidence="4">Tetratricopeptide repeat protein</fullName>
    </recommendedName>
</protein>
<dbReference type="Gene3D" id="1.25.40.10">
    <property type="entry name" value="Tetratricopeptide repeat domain"/>
    <property type="match status" value="1"/>
</dbReference>
<organism evidence="2 3">
    <name type="scientific">Paenibacillus cisolokensis</name>
    <dbReference type="NCBI Taxonomy" id="1658519"/>
    <lineage>
        <taxon>Bacteria</taxon>
        <taxon>Bacillati</taxon>
        <taxon>Bacillota</taxon>
        <taxon>Bacilli</taxon>
        <taxon>Bacillales</taxon>
        <taxon>Paenibacillaceae</taxon>
        <taxon>Paenibacillus</taxon>
    </lineage>
</organism>
<keyword evidence="1" id="KW-0802">TPR repeat</keyword>
<proteinExistence type="predicted"/>
<dbReference type="InterPro" id="IPR019734">
    <property type="entry name" value="TPR_rpt"/>
</dbReference>
<reference evidence="2 3" key="1">
    <citation type="submission" date="2021-04" db="EMBL/GenBank/DDBJ databases">
        <title>Draft genome sequence of Paenibacillus cisolokensis, LC2-13A.</title>
        <authorList>
            <person name="Uke A."/>
            <person name="Chhe C."/>
            <person name="Baramee S."/>
            <person name="Kosugi A."/>
        </authorList>
    </citation>
    <scope>NUCLEOTIDE SEQUENCE [LARGE SCALE GENOMIC DNA]</scope>
    <source>
        <strain evidence="2 3">LC2-13A</strain>
    </source>
</reference>